<comment type="caution">
    <text evidence="1">The sequence shown here is derived from an EMBL/GenBank/DDBJ whole genome shotgun (WGS) entry which is preliminary data.</text>
</comment>
<evidence type="ECO:0000313" key="2">
    <source>
        <dbReference type="Proteomes" id="UP000299102"/>
    </source>
</evidence>
<gene>
    <name evidence="1" type="ORF">EVAR_69344_1</name>
</gene>
<organism evidence="1 2">
    <name type="scientific">Eumeta variegata</name>
    <name type="common">Bagworm moth</name>
    <name type="synonym">Eumeta japonica</name>
    <dbReference type="NCBI Taxonomy" id="151549"/>
    <lineage>
        <taxon>Eukaryota</taxon>
        <taxon>Metazoa</taxon>
        <taxon>Ecdysozoa</taxon>
        <taxon>Arthropoda</taxon>
        <taxon>Hexapoda</taxon>
        <taxon>Insecta</taxon>
        <taxon>Pterygota</taxon>
        <taxon>Neoptera</taxon>
        <taxon>Endopterygota</taxon>
        <taxon>Lepidoptera</taxon>
        <taxon>Glossata</taxon>
        <taxon>Ditrysia</taxon>
        <taxon>Tineoidea</taxon>
        <taxon>Psychidae</taxon>
        <taxon>Oiketicinae</taxon>
        <taxon>Eumeta</taxon>
    </lineage>
</organism>
<reference evidence="1 2" key="1">
    <citation type="journal article" date="2019" name="Commun. Biol.">
        <title>The bagworm genome reveals a unique fibroin gene that provides high tensile strength.</title>
        <authorList>
            <person name="Kono N."/>
            <person name="Nakamura H."/>
            <person name="Ohtoshi R."/>
            <person name="Tomita M."/>
            <person name="Numata K."/>
            <person name="Arakawa K."/>
        </authorList>
    </citation>
    <scope>NUCLEOTIDE SEQUENCE [LARGE SCALE GENOMIC DNA]</scope>
</reference>
<protein>
    <submittedName>
        <fullName evidence="1">Uncharacterized protein</fullName>
    </submittedName>
</protein>
<evidence type="ECO:0000313" key="1">
    <source>
        <dbReference type="EMBL" id="GBP94259.1"/>
    </source>
</evidence>
<dbReference type="Proteomes" id="UP000299102">
    <property type="component" value="Unassembled WGS sequence"/>
</dbReference>
<proteinExistence type="predicted"/>
<accession>A0A4C2A4Z5</accession>
<keyword evidence="2" id="KW-1185">Reference proteome</keyword>
<sequence length="82" mass="9093">MRPLHRVWAVSLKHGYRNGDIRGRRGLKDVVAKVDKLWTDLQASKERAASISFVLGCVPPVVGFLTNTKGFASRSQCARGRV</sequence>
<dbReference type="AlphaFoldDB" id="A0A4C2A4Z5"/>
<name>A0A4C2A4Z5_EUMVA</name>
<dbReference type="EMBL" id="BGZK01002482">
    <property type="protein sequence ID" value="GBP94259.1"/>
    <property type="molecule type" value="Genomic_DNA"/>
</dbReference>